<dbReference type="Gene3D" id="3.40.50.150">
    <property type="entry name" value="Vaccinia Virus protein VP39"/>
    <property type="match status" value="1"/>
</dbReference>
<proteinExistence type="predicted"/>
<dbReference type="NCBIfam" id="TIGR01444">
    <property type="entry name" value="fkbM_fam"/>
    <property type="match status" value="1"/>
</dbReference>
<feature type="domain" description="Methyltransferase FkbM" evidence="1">
    <location>
        <begin position="32"/>
        <end position="164"/>
    </location>
</feature>
<dbReference type="PANTHER" id="PTHR32026">
    <property type="entry name" value="METHYLTRANSFERASE-LIKE PROTEIN 24"/>
    <property type="match status" value="1"/>
</dbReference>
<name>X1BFV0_9ZZZZ</name>
<gene>
    <name evidence="2" type="ORF">S01H4_46910</name>
</gene>
<accession>X1BFV0</accession>
<dbReference type="SUPFAM" id="SSF53335">
    <property type="entry name" value="S-adenosyl-L-methionine-dependent methyltransferases"/>
    <property type="match status" value="1"/>
</dbReference>
<dbReference type="InterPro" id="IPR026913">
    <property type="entry name" value="METTL24"/>
</dbReference>
<evidence type="ECO:0000259" key="1">
    <source>
        <dbReference type="Pfam" id="PF05050"/>
    </source>
</evidence>
<dbReference type="InterPro" id="IPR006342">
    <property type="entry name" value="FkbM_mtfrase"/>
</dbReference>
<dbReference type="AlphaFoldDB" id="X1BFV0"/>
<dbReference type="Pfam" id="PF05050">
    <property type="entry name" value="Methyltransf_21"/>
    <property type="match status" value="1"/>
</dbReference>
<sequence length="200" mass="23794">KYYQHCIAWKNNKGYQTYRLDYDLDEDSLVFDAGGYEGQWTSDIFSKYCCKIFVFEPVKQFANNIQKHFSKNKKIIVFNFGLSNKTYKTKISVDKDSSSLYKNGNKLQNVDFVRLVDFIKERNTNRIDLLKLNIEGAEYDLLEDLINSGDIKKIRNIQVSFHEFVPNAGIRMKKIQSELKKTHFLTYQYLFVFENWQIRE</sequence>
<dbReference type="EMBL" id="BART01026266">
    <property type="protein sequence ID" value="GAG94829.1"/>
    <property type="molecule type" value="Genomic_DNA"/>
</dbReference>
<feature type="non-terminal residue" evidence="2">
    <location>
        <position position="1"/>
    </location>
</feature>
<comment type="caution">
    <text evidence="2">The sequence shown here is derived from an EMBL/GenBank/DDBJ whole genome shotgun (WGS) entry which is preliminary data.</text>
</comment>
<protein>
    <recommendedName>
        <fullName evidence="1">Methyltransferase FkbM domain-containing protein</fullName>
    </recommendedName>
</protein>
<reference evidence="2" key="1">
    <citation type="journal article" date="2014" name="Front. Microbiol.">
        <title>High frequency of phylogenetically diverse reductive dehalogenase-homologous genes in deep subseafloor sedimentary metagenomes.</title>
        <authorList>
            <person name="Kawai M."/>
            <person name="Futagami T."/>
            <person name="Toyoda A."/>
            <person name="Takaki Y."/>
            <person name="Nishi S."/>
            <person name="Hori S."/>
            <person name="Arai W."/>
            <person name="Tsubouchi T."/>
            <person name="Morono Y."/>
            <person name="Uchiyama I."/>
            <person name="Ito T."/>
            <person name="Fujiyama A."/>
            <person name="Inagaki F."/>
            <person name="Takami H."/>
        </authorList>
    </citation>
    <scope>NUCLEOTIDE SEQUENCE</scope>
    <source>
        <strain evidence="2">Expedition CK06-06</strain>
    </source>
</reference>
<organism evidence="2">
    <name type="scientific">marine sediment metagenome</name>
    <dbReference type="NCBI Taxonomy" id="412755"/>
    <lineage>
        <taxon>unclassified sequences</taxon>
        <taxon>metagenomes</taxon>
        <taxon>ecological metagenomes</taxon>
    </lineage>
</organism>
<dbReference type="InterPro" id="IPR029063">
    <property type="entry name" value="SAM-dependent_MTases_sf"/>
</dbReference>
<evidence type="ECO:0000313" key="2">
    <source>
        <dbReference type="EMBL" id="GAG94829.1"/>
    </source>
</evidence>